<sequence length="352" mass="38009">MSFQKTPPKSACVDGTGWLATSDSAAFYDQVLDACKLWELPVTRQGDAKLVVTSDLGEIRFDTAGAKVGISIASDNDANLFMLRETVAAQIDYFSPELAEALTWQAAPVTGTMPPNFKLAKVLSVTPAGAHFWRLSVTGEALDAFARTGLHIRLALPAKTGTAQWPQLNEKGRVRWPTKTALHVAVYTVRSFNLATGVLDIDVFRHVGGPTCDWLEQAASGDMVGLMGPGGGWVPDTPHLVIAGDETALPAIARILEAMPDTTTGTALIEMADVCNYPLPACPGAMQMHLLSRARGDTLEAALETSDLGTPGQRFVWFAAEKDRATAMRQMLRETKGVDRQESYVTAYWQRG</sequence>
<dbReference type="PANTHER" id="PTHR30157:SF0">
    <property type="entry name" value="NADPH-DEPENDENT FERRIC-CHELATE REDUCTASE"/>
    <property type="match status" value="1"/>
</dbReference>
<dbReference type="Pfam" id="PF08021">
    <property type="entry name" value="FAD_binding_9"/>
    <property type="match status" value="1"/>
</dbReference>
<gene>
    <name evidence="3" type="ORF">SUH3_07660</name>
</gene>
<dbReference type="RefSeq" id="WP_051694638.1">
    <property type="nucleotide sequence ID" value="NZ_CP054603.1"/>
</dbReference>
<dbReference type="Gene3D" id="3.40.50.80">
    <property type="entry name" value="Nucleotide-binding domain of ferredoxin-NADP reductase (FNR) module"/>
    <property type="match status" value="1"/>
</dbReference>
<dbReference type="InterPro" id="IPR039261">
    <property type="entry name" value="FNR_nucleotide-bd"/>
</dbReference>
<dbReference type="InterPro" id="IPR017927">
    <property type="entry name" value="FAD-bd_FR_type"/>
</dbReference>
<dbReference type="SUPFAM" id="SSF63380">
    <property type="entry name" value="Riboflavin synthase domain-like"/>
    <property type="match status" value="1"/>
</dbReference>
<protein>
    <recommendedName>
        <fullName evidence="2">FAD-binding FR-type domain-containing protein</fullName>
    </recommendedName>
</protein>
<dbReference type="GO" id="GO:0016491">
    <property type="term" value="F:oxidoreductase activity"/>
    <property type="evidence" value="ECO:0007669"/>
    <property type="project" value="InterPro"/>
</dbReference>
<proteinExistence type="inferred from homology"/>
<feature type="domain" description="FAD-binding FR-type" evidence="2">
    <location>
        <begin position="115"/>
        <end position="236"/>
    </location>
</feature>
<comment type="caution">
    <text evidence="3">The sequence shown here is derived from an EMBL/GenBank/DDBJ whole genome shotgun (WGS) entry which is preliminary data.</text>
</comment>
<evidence type="ECO:0000313" key="3">
    <source>
        <dbReference type="EMBL" id="KEJ94248.1"/>
    </source>
</evidence>
<dbReference type="InterPro" id="IPR017938">
    <property type="entry name" value="Riboflavin_synthase-like_b-brl"/>
</dbReference>
<reference evidence="3 4" key="1">
    <citation type="submission" date="2014-01" db="EMBL/GenBank/DDBJ databases">
        <title>Sulfitobacter sp. H3 (MCCC 1A00686) Genome Sequencing.</title>
        <authorList>
            <person name="Lai Q."/>
            <person name="Hong Z."/>
        </authorList>
    </citation>
    <scope>NUCLEOTIDE SEQUENCE [LARGE SCALE GENOMIC DNA]</scope>
    <source>
        <strain evidence="3 4">H3</strain>
    </source>
</reference>
<dbReference type="Pfam" id="PF04954">
    <property type="entry name" value="SIP"/>
    <property type="match status" value="1"/>
</dbReference>
<dbReference type="GeneID" id="68872206"/>
<dbReference type="InterPro" id="IPR013113">
    <property type="entry name" value="SIP_FAD-bd"/>
</dbReference>
<evidence type="ECO:0000313" key="4">
    <source>
        <dbReference type="Proteomes" id="UP000027746"/>
    </source>
</evidence>
<dbReference type="InterPro" id="IPR039374">
    <property type="entry name" value="SIP_fam"/>
</dbReference>
<keyword evidence="4" id="KW-1185">Reference proteome</keyword>
<organism evidence="3 4">
    <name type="scientific">Pseudosulfitobacter pseudonitzschiae</name>
    <dbReference type="NCBI Taxonomy" id="1402135"/>
    <lineage>
        <taxon>Bacteria</taxon>
        <taxon>Pseudomonadati</taxon>
        <taxon>Pseudomonadota</taxon>
        <taxon>Alphaproteobacteria</taxon>
        <taxon>Rhodobacterales</taxon>
        <taxon>Roseobacteraceae</taxon>
        <taxon>Pseudosulfitobacter</taxon>
    </lineage>
</organism>
<evidence type="ECO:0000256" key="1">
    <source>
        <dbReference type="ARBA" id="ARBA00035644"/>
    </source>
</evidence>
<accession>A0A073IV81</accession>
<name>A0A073IV81_9RHOB</name>
<dbReference type="OrthoDB" id="9814826at2"/>
<dbReference type="Gene3D" id="2.40.30.10">
    <property type="entry name" value="Translation factors"/>
    <property type="match status" value="1"/>
</dbReference>
<evidence type="ECO:0000259" key="2">
    <source>
        <dbReference type="PROSITE" id="PS51384"/>
    </source>
</evidence>
<dbReference type="EMBL" id="JAMD01000016">
    <property type="protein sequence ID" value="KEJ94248.1"/>
    <property type="molecule type" value="Genomic_DNA"/>
</dbReference>
<comment type="similarity">
    <text evidence="1">Belongs to the SIP oxidoreductase family.</text>
</comment>
<dbReference type="PANTHER" id="PTHR30157">
    <property type="entry name" value="FERRIC REDUCTASE, NADPH-DEPENDENT"/>
    <property type="match status" value="1"/>
</dbReference>
<dbReference type="PROSITE" id="PS51384">
    <property type="entry name" value="FAD_FR"/>
    <property type="match status" value="1"/>
</dbReference>
<dbReference type="InterPro" id="IPR007037">
    <property type="entry name" value="SIP_rossman_dom"/>
</dbReference>
<dbReference type="CDD" id="cd06193">
    <property type="entry name" value="siderophore_interacting"/>
    <property type="match status" value="1"/>
</dbReference>
<dbReference type="Proteomes" id="UP000027746">
    <property type="component" value="Unassembled WGS sequence"/>
</dbReference>
<dbReference type="AlphaFoldDB" id="A0A073IV81"/>